<evidence type="ECO:0000313" key="3">
    <source>
        <dbReference type="Proteomes" id="UP000215002"/>
    </source>
</evidence>
<dbReference type="OrthoDB" id="792429at2"/>
<proteinExistence type="predicted"/>
<dbReference type="KEGG" id="muc:MuYL_3974"/>
<feature type="transmembrane region" description="Helical" evidence="1">
    <location>
        <begin position="24"/>
        <end position="45"/>
    </location>
</feature>
<evidence type="ECO:0000313" key="2">
    <source>
        <dbReference type="EMBL" id="ASU35859.1"/>
    </source>
</evidence>
<accession>A0A223P135</accession>
<dbReference type="EMBL" id="CP022743">
    <property type="protein sequence ID" value="ASU35859.1"/>
    <property type="molecule type" value="Genomic_DNA"/>
</dbReference>
<dbReference type="Proteomes" id="UP000215002">
    <property type="component" value="Chromosome"/>
</dbReference>
<dbReference type="RefSeq" id="WP_094571967.1">
    <property type="nucleotide sequence ID" value="NZ_CP022743.1"/>
</dbReference>
<name>A0A223P135_9SPHI</name>
<sequence>MPAENEAPATATQQSNKPPLTGNISVWLGIITSIITVALTIYTAYNKAKIDGLEDKLKERSTTIEESREKVERYKWVFSLYQDLTDTDKRKSKFAGSLITLALTDAESTKLFAGLQTSTDKVLQNLGKNGLTTIGNGTIVALVSKIDTLSVPDRTSAVGELEKNYASSPVAITLVLNLYNPDNIKTMSSNGVINGLYYLNRTTAKVWSRQQIDQGREVAARIAALNPGTKTKNELANFVKFLNKASGGI</sequence>
<keyword evidence="1" id="KW-0472">Membrane</keyword>
<dbReference type="AlphaFoldDB" id="A0A223P135"/>
<keyword evidence="3" id="KW-1185">Reference proteome</keyword>
<reference evidence="2 3" key="1">
    <citation type="submission" date="2017-08" db="EMBL/GenBank/DDBJ databases">
        <title>Complete genome sequence of Mucilaginibacter sp. strain BJC16-A31.</title>
        <authorList>
            <consortium name="Henan University of Science and Technology"/>
            <person name="You X."/>
        </authorList>
    </citation>
    <scope>NUCLEOTIDE SEQUENCE [LARGE SCALE GENOMIC DNA]</scope>
    <source>
        <strain evidence="2 3">BJC16-A31</strain>
    </source>
</reference>
<protein>
    <submittedName>
        <fullName evidence="2">Uncharacterized protein</fullName>
    </submittedName>
</protein>
<keyword evidence="1" id="KW-0812">Transmembrane</keyword>
<keyword evidence="1" id="KW-1133">Transmembrane helix</keyword>
<gene>
    <name evidence="2" type="ORF">MuYL_3974</name>
</gene>
<organism evidence="2 3">
    <name type="scientific">Mucilaginibacter xinganensis</name>
    <dbReference type="NCBI Taxonomy" id="1234841"/>
    <lineage>
        <taxon>Bacteria</taxon>
        <taxon>Pseudomonadati</taxon>
        <taxon>Bacteroidota</taxon>
        <taxon>Sphingobacteriia</taxon>
        <taxon>Sphingobacteriales</taxon>
        <taxon>Sphingobacteriaceae</taxon>
        <taxon>Mucilaginibacter</taxon>
    </lineage>
</organism>
<evidence type="ECO:0000256" key="1">
    <source>
        <dbReference type="SAM" id="Phobius"/>
    </source>
</evidence>